<evidence type="ECO:0000256" key="1">
    <source>
        <dbReference type="ARBA" id="ARBA00010899"/>
    </source>
</evidence>
<dbReference type="InterPro" id="IPR027417">
    <property type="entry name" value="P-loop_NTPase"/>
</dbReference>
<dbReference type="Pfam" id="PF00225">
    <property type="entry name" value="Kinesin"/>
    <property type="match status" value="1"/>
</dbReference>
<evidence type="ECO:0000256" key="4">
    <source>
        <dbReference type="SAM" id="Coils"/>
    </source>
</evidence>
<organism evidence="8 9">
    <name type="scientific">Salix purpurea</name>
    <name type="common">Purple osier willow</name>
    <dbReference type="NCBI Taxonomy" id="77065"/>
    <lineage>
        <taxon>Eukaryota</taxon>
        <taxon>Viridiplantae</taxon>
        <taxon>Streptophyta</taxon>
        <taxon>Embryophyta</taxon>
        <taxon>Tracheophyta</taxon>
        <taxon>Spermatophyta</taxon>
        <taxon>Magnoliopsida</taxon>
        <taxon>eudicotyledons</taxon>
        <taxon>Gunneridae</taxon>
        <taxon>Pentapetalae</taxon>
        <taxon>rosids</taxon>
        <taxon>fabids</taxon>
        <taxon>Malpighiales</taxon>
        <taxon>Salicaceae</taxon>
        <taxon>Saliceae</taxon>
        <taxon>Salix</taxon>
    </lineage>
</organism>
<dbReference type="GO" id="GO:0015630">
    <property type="term" value="C:microtubule cytoskeleton"/>
    <property type="evidence" value="ECO:0007669"/>
    <property type="project" value="TreeGrafter"/>
</dbReference>
<feature type="region of interest" description="Disordered" evidence="5">
    <location>
        <begin position="787"/>
        <end position="840"/>
    </location>
</feature>
<feature type="compositionally biased region" description="Basic and acidic residues" evidence="5">
    <location>
        <begin position="731"/>
        <end position="740"/>
    </location>
</feature>
<proteinExistence type="inferred from homology"/>
<dbReference type="GO" id="GO:0003777">
    <property type="term" value="F:microtubule motor activity"/>
    <property type="evidence" value="ECO:0007669"/>
    <property type="project" value="InterPro"/>
</dbReference>
<keyword evidence="2" id="KW-0505">Motor protein</keyword>
<feature type="domain" description="Calponin-homology (CH)" evidence="6">
    <location>
        <begin position="39"/>
        <end position="140"/>
    </location>
</feature>
<dbReference type="GO" id="GO:0005524">
    <property type="term" value="F:ATP binding"/>
    <property type="evidence" value="ECO:0007669"/>
    <property type="project" value="InterPro"/>
</dbReference>
<dbReference type="InterPro" id="IPR001752">
    <property type="entry name" value="Kinesin_motor_dom"/>
</dbReference>
<evidence type="ECO:0000256" key="3">
    <source>
        <dbReference type="PROSITE-ProRule" id="PRU00283"/>
    </source>
</evidence>
<dbReference type="Pfam" id="PF00307">
    <property type="entry name" value="CH"/>
    <property type="match status" value="1"/>
</dbReference>
<comment type="caution">
    <text evidence="8">The sequence shown here is derived from an EMBL/GenBank/DDBJ whole genome shotgun (WGS) entry which is preliminary data.</text>
</comment>
<feature type="coiled-coil region" evidence="4">
    <location>
        <begin position="678"/>
        <end position="705"/>
    </location>
</feature>
<dbReference type="InterPro" id="IPR001715">
    <property type="entry name" value="CH_dom"/>
</dbReference>
<dbReference type="GO" id="GO:0007018">
    <property type="term" value="P:microtubule-based movement"/>
    <property type="evidence" value="ECO:0007669"/>
    <property type="project" value="InterPro"/>
</dbReference>
<dbReference type="AlphaFoldDB" id="A0A9Q0VIM0"/>
<dbReference type="Gene3D" id="1.10.418.10">
    <property type="entry name" value="Calponin-like domain"/>
    <property type="match status" value="1"/>
</dbReference>
<evidence type="ECO:0000259" key="6">
    <source>
        <dbReference type="PROSITE" id="PS50021"/>
    </source>
</evidence>
<dbReference type="InterPro" id="IPR027640">
    <property type="entry name" value="Kinesin-like_fam"/>
</dbReference>
<dbReference type="InterPro" id="IPR036961">
    <property type="entry name" value="Kinesin_motor_dom_sf"/>
</dbReference>
<evidence type="ECO:0000256" key="2">
    <source>
        <dbReference type="ARBA" id="ARBA00023175"/>
    </source>
</evidence>
<sequence>MNSASDHLIEQYRRVKSSRISGGSEVFDPTATYNKDIEAHQRAILVEWMSGIVPDVNFPAKASSEQLRACLIDGTVLLQILTRLRPGFSYKEGSSRSENVKKFLECMDELGILKFELSDLEMGSMKNVMDCLSTLRAQFVYLGAFGEEKRRFSPESKSQQALEPSVASMHHVGHKFHEVFQLKQGRFSDLSAAKISEMMKSNSLDNAPTQSLLCVVNGILDESIERKSYEMPHRVACLLRKVVQEIERRISTQAEHLRTQNNLFKAREEKYQSRIRVLETLASGTGEERGAVMDQLQHLKIEKSKIEEERKLEEERVAKLIIEREQKDLHLSTLKQELELEKETHELRHLQRETEAKDAQAGLEERLKELELHLEDSKNQVKVLQAHSQSKSKTIDKKEDTFKGFVEFQLGALQGMRFSSKSIKQEILQVQKSYAEEFNGLEVKLKALIDATGDYHLVVAENRRMFNELQELKGNIRVYCRIRPFLPGQVAKQTAVEYIGENGELAVVNPSKQVKDRRRNFKFNKTGPNEASEEDWGVNYRALNDLFQISQSRRGSFQLRDSVQNNGLAVPDASMHPVTSTSDVLELMDIGLKNRAVGATSMNERSSRSHSVVSIHVRGKDLPSGAALHGGQAKTLMFVQLNPDATSYSETTSTLKFAERVSGVELGAARSSKDGRDVRELMNQVASLKDTIAKKDDEIERLELLNDVKTEYPGSIRKSMGNETVSYQESNSEHSDRHSEAGSQQSKLSEGDTGQDMSIYLQILRFRFGDGDCEDSLSDISYGVLSVGEEPDGETDQGTKLSNKLRKSSMASSVRLLQNQAQATAKTATVSRDYPKGVNK</sequence>
<evidence type="ECO:0000259" key="7">
    <source>
        <dbReference type="PROSITE" id="PS50067"/>
    </source>
</evidence>
<dbReference type="OrthoDB" id="3176171at2759"/>
<dbReference type="SUPFAM" id="SSF52540">
    <property type="entry name" value="P-loop containing nucleoside triphosphate hydrolases"/>
    <property type="match status" value="1"/>
</dbReference>
<dbReference type="Proteomes" id="UP001151532">
    <property type="component" value="Chromosome 12"/>
</dbReference>
<keyword evidence="4" id="KW-0175">Coiled coil</keyword>
<feature type="region of interest" description="Disordered" evidence="5">
    <location>
        <begin position="713"/>
        <end position="753"/>
    </location>
</feature>
<feature type="compositionally biased region" description="Low complexity" evidence="5">
    <location>
        <begin position="818"/>
        <end position="829"/>
    </location>
</feature>
<comment type="caution">
    <text evidence="3">Lacks conserved residue(s) required for the propagation of feature annotation.</text>
</comment>
<reference evidence="8" key="1">
    <citation type="submission" date="2022-11" db="EMBL/GenBank/DDBJ databases">
        <authorList>
            <person name="Hyden B.L."/>
            <person name="Feng K."/>
            <person name="Yates T."/>
            <person name="Jawdy S."/>
            <person name="Smart L.B."/>
            <person name="Muchero W."/>
        </authorList>
    </citation>
    <scope>NUCLEOTIDE SEQUENCE</scope>
    <source>
        <tissue evidence="8">Shoot tip</tissue>
    </source>
</reference>
<dbReference type="GO" id="GO:0008017">
    <property type="term" value="F:microtubule binding"/>
    <property type="evidence" value="ECO:0007669"/>
    <property type="project" value="InterPro"/>
</dbReference>
<accession>A0A9Q0VIM0</accession>
<dbReference type="PROSITE" id="PS50021">
    <property type="entry name" value="CH"/>
    <property type="match status" value="1"/>
</dbReference>
<feature type="domain" description="Kinesin motor" evidence="7">
    <location>
        <begin position="570"/>
        <end position="641"/>
    </location>
</feature>
<gene>
    <name evidence="8" type="ORF">OIU79_030049</name>
</gene>
<protein>
    <submittedName>
        <fullName evidence="8">KINESIN-4-LIKE ISOFORM X1</fullName>
    </submittedName>
</protein>
<evidence type="ECO:0000313" key="9">
    <source>
        <dbReference type="Proteomes" id="UP001151532"/>
    </source>
</evidence>
<name>A0A9Q0VIM0_SALPP</name>
<dbReference type="InterPro" id="IPR036872">
    <property type="entry name" value="CH_dom_sf"/>
</dbReference>
<dbReference type="PANTHER" id="PTHR47972:SF14">
    <property type="entry name" value="KINESIN-LIKE PROTEIN KIN-14J"/>
    <property type="match status" value="1"/>
</dbReference>
<evidence type="ECO:0000313" key="8">
    <source>
        <dbReference type="EMBL" id="KAJ6749073.1"/>
    </source>
</evidence>
<dbReference type="SMART" id="SM00129">
    <property type="entry name" value="KISc"/>
    <property type="match status" value="1"/>
</dbReference>
<feature type="coiled-coil region" evidence="4">
    <location>
        <begin position="296"/>
        <end position="387"/>
    </location>
</feature>
<dbReference type="PANTHER" id="PTHR47972">
    <property type="entry name" value="KINESIN-LIKE PROTEIN KLP-3"/>
    <property type="match status" value="1"/>
</dbReference>
<dbReference type="SUPFAM" id="SSF47576">
    <property type="entry name" value="Calponin-homology domain, CH-domain"/>
    <property type="match status" value="1"/>
</dbReference>
<dbReference type="PROSITE" id="PS50067">
    <property type="entry name" value="KINESIN_MOTOR_2"/>
    <property type="match status" value="1"/>
</dbReference>
<evidence type="ECO:0000256" key="5">
    <source>
        <dbReference type="SAM" id="MobiDB-lite"/>
    </source>
</evidence>
<dbReference type="EMBL" id="JAPFFK010000008">
    <property type="protein sequence ID" value="KAJ6749073.1"/>
    <property type="molecule type" value="Genomic_DNA"/>
</dbReference>
<reference evidence="8" key="2">
    <citation type="journal article" date="2023" name="Int. J. Mol. Sci.">
        <title>De Novo Assembly and Annotation of 11 Diverse Shrub Willow (Salix) Genomes Reveals Novel Gene Organization in Sex-Linked Regions.</title>
        <authorList>
            <person name="Hyden B."/>
            <person name="Feng K."/>
            <person name="Yates T.B."/>
            <person name="Jawdy S."/>
            <person name="Cereghino C."/>
            <person name="Smart L.B."/>
            <person name="Muchero W."/>
        </authorList>
    </citation>
    <scope>NUCLEOTIDE SEQUENCE</scope>
    <source>
        <tissue evidence="8">Shoot tip</tissue>
    </source>
</reference>
<feature type="compositionally biased region" description="Polar residues" evidence="5">
    <location>
        <begin position="721"/>
        <end position="730"/>
    </location>
</feature>
<keyword evidence="9" id="KW-1185">Reference proteome</keyword>
<comment type="similarity">
    <text evidence="1">Belongs to the TRAFAC class myosin-kinesin ATPase superfamily. Kinesin family. KIN-14 subfamily.</text>
</comment>
<dbReference type="Gene3D" id="3.40.850.10">
    <property type="entry name" value="Kinesin motor domain"/>
    <property type="match status" value="3"/>
</dbReference>